<evidence type="ECO:0000313" key="6">
    <source>
        <dbReference type="EMBL" id="NYB73867.1"/>
    </source>
</evidence>
<keyword evidence="3" id="KW-0378">Hydrolase</keyword>
<dbReference type="Gene3D" id="3.40.10.10">
    <property type="entry name" value="DNA Methylphosphotriester Repair Domain"/>
    <property type="match status" value="1"/>
</dbReference>
<dbReference type="InterPro" id="IPR012854">
    <property type="entry name" value="Cu_amine_oxidase-like_N"/>
</dbReference>
<gene>
    <name evidence="6" type="ORF">HZF24_06905</name>
</gene>
<dbReference type="Pfam" id="PF07833">
    <property type="entry name" value="Cu_amine_oxidN1"/>
    <property type="match status" value="1"/>
</dbReference>
<organism evidence="6 7">
    <name type="scientific">Sedimentibacter hydroxybenzoicus DSM 7310</name>
    <dbReference type="NCBI Taxonomy" id="1123245"/>
    <lineage>
        <taxon>Bacteria</taxon>
        <taxon>Bacillati</taxon>
        <taxon>Bacillota</taxon>
        <taxon>Tissierellia</taxon>
        <taxon>Sedimentibacter</taxon>
    </lineage>
</organism>
<sequence>MKKVLRYFVIGAIILTLLIGTAIGQTITSTIEVVYNSVNLTVNGQKINADNILYNGTTYVPLRAVAEALDKEVGWNQETKTATINDKAETVKVIRVVDGDTLVVNFQGREEKVRLIGIDTPESVHPDASKNVEEGKIASNFTKDKLEGKEIELEFDVQERDQYGRLLAYVYLDGVMFNKTLLAEGYAQVSTYPPNVKYVEEFTETQRTARENNKGLWNEENFNNEVVLEVKTSGNYVGSLNSDKYHKPSCRYAKNIESYNEIWFDTTDEAQNAGYTACGVCKP</sequence>
<dbReference type="GO" id="GO:0016787">
    <property type="term" value="F:hydrolase activity"/>
    <property type="evidence" value="ECO:0007669"/>
    <property type="project" value="UniProtKB-KW"/>
</dbReference>
<evidence type="ECO:0000259" key="5">
    <source>
        <dbReference type="PROSITE" id="PS50830"/>
    </source>
</evidence>
<comment type="caution">
    <text evidence="6">The sequence shown here is derived from an EMBL/GenBank/DDBJ whole genome shotgun (WGS) entry which is preliminary data.</text>
</comment>
<dbReference type="SUPFAM" id="SSF55383">
    <property type="entry name" value="Copper amine oxidase, domain N"/>
    <property type="match status" value="1"/>
</dbReference>
<dbReference type="GO" id="GO:0004519">
    <property type="term" value="F:endonuclease activity"/>
    <property type="evidence" value="ECO:0007669"/>
    <property type="project" value="UniProtKB-KW"/>
</dbReference>
<dbReference type="PROSITE" id="PS01123">
    <property type="entry name" value="TNASE_1"/>
    <property type="match status" value="1"/>
</dbReference>
<name>A0A974GVX3_SEDHY</name>
<dbReference type="GO" id="GO:0003676">
    <property type="term" value="F:nucleic acid binding"/>
    <property type="evidence" value="ECO:0007669"/>
    <property type="project" value="InterPro"/>
</dbReference>
<dbReference type="CDD" id="cd00175">
    <property type="entry name" value="SNc"/>
    <property type="match status" value="1"/>
</dbReference>
<dbReference type="Pfam" id="PF02805">
    <property type="entry name" value="Ada_Zn_binding"/>
    <property type="match status" value="1"/>
</dbReference>
<dbReference type="EMBL" id="JACBNQ010000005">
    <property type="protein sequence ID" value="NYB73867.1"/>
    <property type="molecule type" value="Genomic_DNA"/>
</dbReference>
<dbReference type="InterPro" id="IPR035451">
    <property type="entry name" value="Ada-like_dom_sf"/>
</dbReference>
<accession>A0A974GVX3</accession>
<dbReference type="InterPro" id="IPR035437">
    <property type="entry name" value="SNase_OB-fold_sf"/>
</dbReference>
<dbReference type="Proteomes" id="UP000611629">
    <property type="component" value="Unassembled WGS sequence"/>
</dbReference>
<dbReference type="PANTHER" id="PTHR12302:SF3">
    <property type="entry name" value="SERINE_THREONINE-PROTEIN KINASE 31"/>
    <property type="match status" value="1"/>
</dbReference>
<dbReference type="Gene3D" id="3.30.457.10">
    <property type="entry name" value="Copper amine oxidase-like, N-terminal domain"/>
    <property type="match status" value="1"/>
</dbReference>
<dbReference type="InterPro" id="IPR036582">
    <property type="entry name" value="Mao_N_sf"/>
</dbReference>
<dbReference type="SUPFAM" id="SSF57884">
    <property type="entry name" value="Ada DNA repair protein, N-terminal domain (N-Ada 10)"/>
    <property type="match status" value="1"/>
</dbReference>
<keyword evidence="4" id="KW-0010">Activator</keyword>
<protein>
    <submittedName>
        <fullName evidence="6">Thermonuclease family protein</fullName>
    </submittedName>
</protein>
<keyword evidence="7" id="KW-1185">Reference proteome</keyword>
<dbReference type="Pfam" id="PF00565">
    <property type="entry name" value="SNase"/>
    <property type="match status" value="1"/>
</dbReference>
<keyword evidence="1" id="KW-0540">Nuclease</keyword>
<dbReference type="AlphaFoldDB" id="A0A974GVX3"/>
<evidence type="ECO:0000256" key="2">
    <source>
        <dbReference type="ARBA" id="ARBA00022759"/>
    </source>
</evidence>
<feature type="domain" description="TNase-like" evidence="5">
    <location>
        <begin position="87"/>
        <end position="219"/>
    </location>
</feature>
<dbReference type="InterPro" id="IPR002071">
    <property type="entry name" value="Thermonucl_AS"/>
</dbReference>
<dbReference type="RefSeq" id="WP_179237561.1">
    <property type="nucleotide sequence ID" value="NZ_JACBNQ010000005.1"/>
</dbReference>
<evidence type="ECO:0000256" key="1">
    <source>
        <dbReference type="ARBA" id="ARBA00022722"/>
    </source>
</evidence>
<reference evidence="6" key="1">
    <citation type="submission" date="2020-07" db="EMBL/GenBank/DDBJ databases">
        <title>Genomic analysis of a strain of Sedimentibacter Hydroxybenzoicus DSM7310.</title>
        <authorList>
            <person name="Ma S."/>
        </authorList>
    </citation>
    <scope>NUCLEOTIDE SEQUENCE</scope>
    <source>
        <strain evidence="6">DSM 7310</strain>
    </source>
</reference>
<dbReference type="PROSITE" id="PS50830">
    <property type="entry name" value="TNASE_3"/>
    <property type="match status" value="1"/>
</dbReference>
<dbReference type="SUPFAM" id="SSF50199">
    <property type="entry name" value="Staphylococcal nuclease"/>
    <property type="match status" value="1"/>
</dbReference>
<dbReference type="SMART" id="SM00318">
    <property type="entry name" value="SNc"/>
    <property type="match status" value="1"/>
</dbReference>
<dbReference type="Gene3D" id="2.40.50.90">
    <property type="match status" value="1"/>
</dbReference>
<dbReference type="PANTHER" id="PTHR12302">
    <property type="entry name" value="EBNA2 BINDING PROTEIN P100"/>
    <property type="match status" value="1"/>
</dbReference>
<evidence type="ECO:0000313" key="7">
    <source>
        <dbReference type="Proteomes" id="UP000611629"/>
    </source>
</evidence>
<evidence type="ECO:0000256" key="3">
    <source>
        <dbReference type="ARBA" id="ARBA00022801"/>
    </source>
</evidence>
<proteinExistence type="predicted"/>
<dbReference type="InterPro" id="IPR004026">
    <property type="entry name" value="Ada_DNA_repair_Zn-bd"/>
</dbReference>
<evidence type="ECO:0000256" key="4">
    <source>
        <dbReference type="ARBA" id="ARBA00023159"/>
    </source>
</evidence>
<keyword evidence="2" id="KW-0255">Endonuclease</keyword>
<dbReference type="InterPro" id="IPR016071">
    <property type="entry name" value="Staphylococal_nuclease_OB-fold"/>
</dbReference>